<keyword evidence="5 7" id="KW-1133">Transmembrane helix</keyword>
<dbReference type="SUPFAM" id="SSF103481">
    <property type="entry name" value="Multidrug resistance efflux transporter EmrE"/>
    <property type="match status" value="1"/>
</dbReference>
<evidence type="ECO:0000256" key="3">
    <source>
        <dbReference type="ARBA" id="ARBA00022597"/>
    </source>
</evidence>
<keyword evidence="3" id="KW-0813">Transport</keyword>
<dbReference type="GO" id="GO:0015144">
    <property type="term" value="F:carbohydrate transmembrane transporter activity"/>
    <property type="evidence" value="ECO:0007669"/>
    <property type="project" value="InterPro"/>
</dbReference>
<dbReference type="InterPro" id="IPR010651">
    <property type="entry name" value="Sugar_transport"/>
</dbReference>
<evidence type="ECO:0008006" key="10">
    <source>
        <dbReference type="Google" id="ProtNLM"/>
    </source>
</evidence>
<protein>
    <recommendedName>
        <fullName evidence="10">EamA domain-containing protein</fullName>
    </recommendedName>
</protein>
<dbReference type="PANTHER" id="PTHR16119">
    <property type="entry name" value="TRANSMEMBRANE PROTEIN 144"/>
    <property type="match status" value="1"/>
</dbReference>
<evidence type="ECO:0000256" key="7">
    <source>
        <dbReference type="SAM" id="Phobius"/>
    </source>
</evidence>
<dbReference type="GO" id="GO:0016020">
    <property type="term" value="C:membrane"/>
    <property type="evidence" value="ECO:0007669"/>
    <property type="project" value="InterPro"/>
</dbReference>
<evidence type="ECO:0000313" key="8">
    <source>
        <dbReference type="EMBL" id="BBP90550.1"/>
    </source>
</evidence>
<sequence>MHTLPAIFWGSIVLISVKLGGNAYQQTLGITLGAFFIFDCSLFFIKMPELTPLIFFAVSVISGIFWSIGQMNQLSSVAFLGVSKAVPLSTGMQLVSTTLFGVMVFKEWQTMTVILIGSCAILLIIAGVVMTSLGQKKKRMAAGMAEAILKRDHYSAHLNCWLRRICRHFFKMV</sequence>
<dbReference type="InterPro" id="IPR037185">
    <property type="entry name" value="EmrE-like"/>
</dbReference>
<evidence type="ECO:0000256" key="4">
    <source>
        <dbReference type="ARBA" id="ARBA00022692"/>
    </source>
</evidence>
<evidence type="ECO:0000256" key="6">
    <source>
        <dbReference type="ARBA" id="ARBA00023136"/>
    </source>
</evidence>
<evidence type="ECO:0000313" key="9">
    <source>
        <dbReference type="Proteomes" id="UP000464658"/>
    </source>
</evidence>
<comment type="similarity">
    <text evidence="2">Belongs to the GRP transporter (TC 2.A.7.5) family.</text>
</comment>
<feature type="transmembrane region" description="Helical" evidence="7">
    <location>
        <begin position="28"/>
        <end position="45"/>
    </location>
</feature>
<accession>A0A5S9MAJ3</accession>
<evidence type="ECO:0000256" key="1">
    <source>
        <dbReference type="ARBA" id="ARBA00004127"/>
    </source>
</evidence>
<name>A0A5S9MAJ3_BACIA</name>
<keyword evidence="6 7" id="KW-0472">Membrane</keyword>
<feature type="transmembrane region" description="Helical" evidence="7">
    <location>
        <begin position="51"/>
        <end position="69"/>
    </location>
</feature>
<dbReference type="PANTHER" id="PTHR16119:SF17">
    <property type="entry name" value="TRANSMEMBRANE PROTEIN 144"/>
    <property type="match status" value="1"/>
</dbReference>
<keyword evidence="3" id="KW-0762">Sugar transport</keyword>
<dbReference type="Pfam" id="PF06800">
    <property type="entry name" value="Sugar_transport"/>
    <property type="match status" value="1"/>
</dbReference>
<dbReference type="AlphaFoldDB" id="A0A5S9MAJ3"/>
<gene>
    <name evidence="8" type="ORF">BsIDN1_41680</name>
</gene>
<feature type="transmembrane region" description="Helical" evidence="7">
    <location>
        <begin position="111"/>
        <end position="134"/>
    </location>
</feature>
<dbReference type="EMBL" id="AP021906">
    <property type="protein sequence ID" value="BBP90550.1"/>
    <property type="molecule type" value="Genomic_DNA"/>
</dbReference>
<evidence type="ECO:0000256" key="5">
    <source>
        <dbReference type="ARBA" id="ARBA00022989"/>
    </source>
</evidence>
<proteinExistence type="inferred from homology"/>
<dbReference type="GO" id="GO:0012505">
    <property type="term" value="C:endomembrane system"/>
    <property type="evidence" value="ECO:0007669"/>
    <property type="project" value="UniProtKB-SubCell"/>
</dbReference>
<dbReference type="Proteomes" id="UP000464658">
    <property type="component" value="Chromosome"/>
</dbReference>
<comment type="subcellular location">
    <subcellularLocation>
        <location evidence="1">Endomembrane system</location>
        <topology evidence="1">Multi-pass membrane protein</topology>
    </subcellularLocation>
</comment>
<reference evidence="8 9" key="1">
    <citation type="submission" date="2019-12" db="EMBL/GenBank/DDBJ databases">
        <title>Full genome sequence of a Bacillus safensis strain isolated from commercially available natto in Indonesia.</title>
        <authorList>
            <person name="Yoshida M."/>
            <person name="Uomi M."/>
            <person name="Waturangi D."/>
            <person name="Ekaputri J.J."/>
            <person name="Setiamarga D.H.E."/>
        </authorList>
    </citation>
    <scope>NUCLEOTIDE SEQUENCE [LARGE SCALE GENOMIC DNA]</scope>
    <source>
        <strain evidence="8 9">IDN1</strain>
    </source>
</reference>
<organism evidence="8 9">
    <name type="scientific">Bacillus safensis</name>
    <dbReference type="NCBI Taxonomy" id="561879"/>
    <lineage>
        <taxon>Bacteria</taxon>
        <taxon>Bacillati</taxon>
        <taxon>Bacillota</taxon>
        <taxon>Bacilli</taxon>
        <taxon>Bacillales</taxon>
        <taxon>Bacillaceae</taxon>
        <taxon>Bacillus</taxon>
    </lineage>
</organism>
<evidence type="ECO:0000256" key="2">
    <source>
        <dbReference type="ARBA" id="ARBA00006117"/>
    </source>
</evidence>
<keyword evidence="4 7" id="KW-0812">Transmembrane</keyword>